<dbReference type="InterPro" id="IPR041694">
    <property type="entry name" value="ADH_N_2"/>
</dbReference>
<dbReference type="GO" id="GO:0032440">
    <property type="term" value="F:2-alkenal reductase [NAD(P)H] activity"/>
    <property type="evidence" value="ECO:0007669"/>
    <property type="project" value="TreeGrafter"/>
</dbReference>
<dbReference type="EMBL" id="JAVXUO010002373">
    <property type="protein sequence ID" value="KAK2973765.1"/>
    <property type="molecule type" value="Genomic_DNA"/>
</dbReference>
<dbReference type="AlphaFoldDB" id="A0AA88RD55"/>
<evidence type="ECO:0000259" key="4">
    <source>
        <dbReference type="Pfam" id="PF16884"/>
    </source>
</evidence>
<dbReference type="InterPro" id="IPR045010">
    <property type="entry name" value="MDR_fam"/>
</dbReference>
<keyword evidence="3" id="KW-0560">Oxidoreductase</keyword>
<dbReference type="Gene3D" id="3.90.180.10">
    <property type="entry name" value="Medium-chain alcohol dehydrogenases, catalytic domain"/>
    <property type="match status" value="1"/>
</dbReference>
<dbReference type="FunFam" id="3.90.180.10:FF:000049">
    <property type="entry name" value="NADPH-dependent oxidoreductase 2-alkenal reductase"/>
    <property type="match status" value="1"/>
</dbReference>
<evidence type="ECO:0000313" key="6">
    <source>
        <dbReference type="Proteomes" id="UP001187471"/>
    </source>
</evidence>
<accession>A0AA88RD55</accession>
<keyword evidence="2" id="KW-0521">NADP</keyword>
<evidence type="ECO:0000256" key="1">
    <source>
        <dbReference type="ARBA" id="ARBA00010460"/>
    </source>
</evidence>
<evidence type="ECO:0000256" key="2">
    <source>
        <dbReference type="ARBA" id="ARBA00022857"/>
    </source>
</evidence>
<name>A0AA88RD55_9ASTE</name>
<dbReference type="Proteomes" id="UP001187471">
    <property type="component" value="Unassembled WGS sequence"/>
</dbReference>
<dbReference type="SUPFAM" id="SSF50129">
    <property type="entry name" value="GroES-like"/>
    <property type="match status" value="1"/>
</dbReference>
<proteinExistence type="inferred from homology"/>
<protein>
    <recommendedName>
        <fullName evidence="4">Oxidoreductase N-terminal domain-containing protein</fullName>
    </recommendedName>
</protein>
<gene>
    <name evidence="5" type="ORF">RJ640_002269</name>
</gene>
<feature type="domain" description="Oxidoreductase N-terminal" evidence="4">
    <location>
        <begin position="15"/>
        <end position="122"/>
    </location>
</feature>
<dbReference type="InterPro" id="IPR011032">
    <property type="entry name" value="GroES-like_sf"/>
</dbReference>
<comment type="similarity">
    <text evidence="1">Belongs to the NADP-dependent oxidoreductase L4BD family.</text>
</comment>
<dbReference type="PANTHER" id="PTHR43205">
    <property type="entry name" value="PROSTAGLANDIN REDUCTASE"/>
    <property type="match status" value="1"/>
</dbReference>
<reference evidence="5" key="1">
    <citation type="submission" date="2022-12" db="EMBL/GenBank/DDBJ databases">
        <title>Draft genome assemblies for two species of Escallonia (Escalloniales).</title>
        <authorList>
            <person name="Chanderbali A."/>
            <person name="Dervinis C."/>
            <person name="Anghel I."/>
            <person name="Soltis D."/>
            <person name="Soltis P."/>
            <person name="Zapata F."/>
        </authorList>
    </citation>
    <scope>NUCLEOTIDE SEQUENCE</scope>
    <source>
        <strain evidence="5">UCBG92.1500</strain>
        <tissue evidence="5">Leaf</tissue>
    </source>
</reference>
<dbReference type="Pfam" id="PF16884">
    <property type="entry name" value="ADH_N_2"/>
    <property type="match status" value="1"/>
</dbReference>
<sequence length="179" mass="19434">MQNLTMAEGEEVKNKQVVLKDYVSGFPKETDMVLKTGTMRLKVPRGVKGVVVKNLYLSCDPYMRARMSELAEGYVKAFTPGSPIAGLGVAKVLDSGDPSFNIGDLVWGLTGWEEYNLITATETIQNSTNRCAAFVLHRTSPTPSYVEDIAEGLESAPAALFGLFSGRNIGKQVVVVARE</sequence>
<dbReference type="PANTHER" id="PTHR43205:SF7">
    <property type="entry name" value="PROSTAGLANDIN REDUCTASE 1"/>
    <property type="match status" value="1"/>
</dbReference>
<organism evidence="5 6">
    <name type="scientific">Escallonia rubra</name>
    <dbReference type="NCBI Taxonomy" id="112253"/>
    <lineage>
        <taxon>Eukaryota</taxon>
        <taxon>Viridiplantae</taxon>
        <taxon>Streptophyta</taxon>
        <taxon>Embryophyta</taxon>
        <taxon>Tracheophyta</taxon>
        <taxon>Spermatophyta</taxon>
        <taxon>Magnoliopsida</taxon>
        <taxon>eudicotyledons</taxon>
        <taxon>Gunneridae</taxon>
        <taxon>Pentapetalae</taxon>
        <taxon>asterids</taxon>
        <taxon>campanulids</taxon>
        <taxon>Escalloniales</taxon>
        <taxon>Escalloniaceae</taxon>
        <taxon>Escallonia</taxon>
    </lineage>
</organism>
<keyword evidence="6" id="KW-1185">Reference proteome</keyword>
<evidence type="ECO:0000256" key="3">
    <source>
        <dbReference type="ARBA" id="ARBA00023002"/>
    </source>
</evidence>
<comment type="caution">
    <text evidence="5">The sequence shown here is derived from an EMBL/GenBank/DDBJ whole genome shotgun (WGS) entry which is preliminary data.</text>
</comment>
<evidence type="ECO:0000313" key="5">
    <source>
        <dbReference type="EMBL" id="KAK2973765.1"/>
    </source>
</evidence>